<gene>
    <name evidence="2" type="ORF">DXT89_16745</name>
</gene>
<protein>
    <submittedName>
        <fullName evidence="2">Uncharacterized protein</fullName>
    </submittedName>
</protein>
<organism evidence="2 3">
    <name type="scientific">Agrobacterium vitis</name>
    <name type="common">Rhizobium vitis</name>
    <dbReference type="NCBI Taxonomy" id="373"/>
    <lineage>
        <taxon>Bacteria</taxon>
        <taxon>Pseudomonadati</taxon>
        <taxon>Pseudomonadota</taxon>
        <taxon>Alphaproteobacteria</taxon>
        <taxon>Hyphomicrobiales</taxon>
        <taxon>Rhizobiaceae</taxon>
        <taxon>Rhizobium/Agrobacterium group</taxon>
        <taxon>Agrobacterium</taxon>
    </lineage>
</organism>
<keyword evidence="1" id="KW-1133">Transmembrane helix</keyword>
<evidence type="ECO:0000313" key="3">
    <source>
        <dbReference type="Proteomes" id="UP000436911"/>
    </source>
</evidence>
<keyword evidence="1" id="KW-0812">Transmembrane</keyword>
<evidence type="ECO:0000256" key="1">
    <source>
        <dbReference type="SAM" id="Phobius"/>
    </source>
</evidence>
<accession>A0A368NGT1</accession>
<name>A0A368NGT1_AGRVI</name>
<dbReference type="EMBL" id="QUSG01000008">
    <property type="protein sequence ID" value="KAA3526167.1"/>
    <property type="molecule type" value="Genomic_DNA"/>
</dbReference>
<evidence type="ECO:0000313" key="2">
    <source>
        <dbReference type="EMBL" id="KAA3526167.1"/>
    </source>
</evidence>
<dbReference type="Proteomes" id="UP000436911">
    <property type="component" value="Unassembled WGS sequence"/>
</dbReference>
<feature type="transmembrane region" description="Helical" evidence="1">
    <location>
        <begin position="21"/>
        <end position="44"/>
    </location>
</feature>
<dbReference type="AlphaFoldDB" id="A0A368NGT1"/>
<comment type="caution">
    <text evidence="2">The sequence shown here is derived from an EMBL/GenBank/DDBJ whole genome shotgun (WGS) entry which is preliminary data.</text>
</comment>
<sequence>MKNAINSLFKFEKRHFDFQKLIYAPRAFFIMFLLIISFAVYTFSSLQFTFDNFLKVIFFSLFIQFFYFTLIVCAVMQKVKDSSPKDDVKFKARRILDHKTDNGLS</sequence>
<proteinExistence type="predicted"/>
<keyword evidence="1" id="KW-0472">Membrane</keyword>
<reference evidence="2 3" key="1">
    <citation type="submission" date="2018-08" db="EMBL/GenBank/DDBJ databases">
        <title>Genome sequencing of Agrobacterium vitis strain ICMP 10754.</title>
        <authorList>
            <person name="Visnovsky S.B."/>
            <person name="Pitman A.R."/>
        </authorList>
    </citation>
    <scope>NUCLEOTIDE SEQUENCE [LARGE SCALE GENOMIC DNA]</scope>
    <source>
        <strain evidence="2 3">ICMP 10754</strain>
    </source>
</reference>
<feature type="transmembrane region" description="Helical" evidence="1">
    <location>
        <begin position="56"/>
        <end position="76"/>
    </location>
</feature>